<organism evidence="3 5">
    <name type="scientific">Plasmodiophora brassicae</name>
    <name type="common">Clubroot disease agent</name>
    <dbReference type="NCBI Taxonomy" id="37360"/>
    <lineage>
        <taxon>Eukaryota</taxon>
        <taxon>Sar</taxon>
        <taxon>Rhizaria</taxon>
        <taxon>Endomyxa</taxon>
        <taxon>Phytomyxea</taxon>
        <taxon>Plasmodiophorida</taxon>
        <taxon>Plasmodiophoridae</taxon>
        <taxon>Plasmodiophora</taxon>
    </lineage>
</organism>
<gene>
    <name evidence="3" type="ORF">PBRA_000027</name>
    <name evidence="4" type="ORF">PLBR_LOCUS3820</name>
</gene>
<keyword evidence="4" id="KW-0496">Mitochondrion</keyword>
<dbReference type="AlphaFoldDB" id="A0A0G4IGP9"/>
<feature type="compositionally biased region" description="Basic and acidic residues" evidence="1">
    <location>
        <begin position="561"/>
        <end position="575"/>
    </location>
</feature>
<feature type="compositionally biased region" description="Basic and acidic residues" evidence="1">
    <location>
        <begin position="689"/>
        <end position="705"/>
    </location>
</feature>
<feature type="region of interest" description="Disordered" evidence="1">
    <location>
        <begin position="277"/>
        <end position="309"/>
    </location>
</feature>
<keyword evidence="2" id="KW-1133">Transmembrane helix</keyword>
<feature type="region of interest" description="Disordered" evidence="1">
    <location>
        <begin position="373"/>
        <end position="965"/>
    </location>
</feature>
<sequence length="1118" mass="115688">MRPESTCSASEAAAVPSGASSPSSVCAAGQTSEANPPSGAPLLAAHSRDSMLQLPGVPEQPGSTSFGPGQAPGDHVSSVRFVGNDRPGGGAPDSVDTMDHDHLGDARRSADDSVYIRGLATTTHETSAAMSIDADGSPGYPSGQTQAGIEPGSQGMDVDEAFVSNGVARAPGSSHDTQQLASMWTVSPAGMAMQCNMQAQPPLAVSTGWPLVQASQPFFGGHAWPFTSAVSNADQLRALDDPNAHDDPYVQDMEVDRDQQRAHGMRAEPVPTAQVHDANGIRTGGRRPNINLGGQPASYSPSMRPPGGVTKQLAKKVMADHHENGELPRLAGNENAGRKQGQGTTQEAGAGQGLGAVLAPGPTIEVLEETVASRTDHAQDTRAMESDAATEEPTAEDPAPASVGTEVDHDDAGSEHAELNAGATTTTTTTIPTATGEASVVEERDDGDEALHERIHGGEQGRGTLAVSGHAGQVSSADEAPADADEASTSNARKAELDGESAALELEGPRQAPEASSRTGRTMEEQEGPAAAVHEASSLNGRKGDGDGGPPTTDGCTNAERPLEDTAVDKDRIADADQLASSSTMSSDAGGVCDETSRQATEPRQAGQEHKTEPDEERQDDEELVGGMPSALSSSSSDEGGVDDETPRQTTDARRDGQGHSAEPDEEKYDAVKAAGGMPSPQGASSLEKPVRDGERGTGETKSDDQVPEQLSTPGDDLDQVSGKERLVVAYQAPGDSSVTKQDDGQRDAHRPRASNEAPTAPPKKTDAMQAGPFTNEAMAAVQQQPPAKVNGDGQESAGLIREAATSLTTGRAPERQATQAQEPSAAEDVPASTEAEAAGAKQEDSSGDDKVEPSPSAAASAVDQGTRAPDPSTTRDREPPPATPSSADGKTIGAPAPGTSSIDGTRSAIEPNPADEEVQRQQDPPPINPNLRPAPATAAGEDDDPKTSETTAPSPWDTLSNPLLSNPPRTIGIIGATALLAHAVRVHGRGRPVRPRPTPPAAPARTIERIVSYRGAAATAAAASGLVLAHQLLSSRRRDAPPRFERPDVVRPVDLKGAADRHRLRSAWALFVVIILVVGFASVQVAFRIASARLHRRQVLGRRAHLNDDVIVVDGVV</sequence>
<dbReference type="EMBL" id="CDSF01000001">
    <property type="protein sequence ID" value="CEO94242.1"/>
    <property type="molecule type" value="Genomic_DNA"/>
</dbReference>
<keyword evidence="2" id="KW-0812">Transmembrane</keyword>
<reference evidence="3 5" key="1">
    <citation type="submission" date="2015-02" db="EMBL/GenBank/DDBJ databases">
        <authorList>
            <person name="Chooi Y.-H."/>
        </authorList>
    </citation>
    <scope>NUCLEOTIDE SEQUENCE [LARGE SCALE GENOMIC DNA]</scope>
    <source>
        <strain evidence="3">E3</strain>
    </source>
</reference>
<feature type="compositionally biased region" description="Low complexity" evidence="1">
    <location>
        <begin position="421"/>
        <end position="435"/>
    </location>
</feature>
<dbReference type="Proteomes" id="UP000290189">
    <property type="component" value="Unassembled WGS sequence"/>
</dbReference>
<dbReference type="Proteomes" id="UP000039324">
    <property type="component" value="Unassembled WGS sequence"/>
</dbReference>
<feature type="compositionally biased region" description="Basic and acidic residues" evidence="1">
    <location>
        <begin position="406"/>
        <end position="418"/>
    </location>
</feature>
<feature type="compositionally biased region" description="Basic and acidic residues" evidence="1">
    <location>
        <begin position="374"/>
        <end position="385"/>
    </location>
</feature>
<feature type="compositionally biased region" description="Basic and acidic residues" evidence="1">
    <location>
        <begin position="741"/>
        <end position="751"/>
    </location>
</feature>
<feature type="compositionally biased region" description="Low complexity" evidence="1">
    <location>
        <begin position="341"/>
        <end position="357"/>
    </location>
</feature>
<feature type="compositionally biased region" description="Acidic residues" evidence="1">
    <location>
        <begin position="614"/>
        <end position="624"/>
    </location>
</feature>
<accession>A0A0G4IGP9</accession>
<keyword evidence="5" id="KW-1185">Reference proteome</keyword>
<feature type="compositionally biased region" description="Polar residues" evidence="1">
    <location>
        <begin position="949"/>
        <end position="965"/>
    </location>
</feature>
<dbReference type="EMBL" id="OVEO01000006">
    <property type="protein sequence ID" value="SPQ96605.1"/>
    <property type="molecule type" value="Genomic_DNA"/>
</dbReference>
<evidence type="ECO:0000313" key="3">
    <source>
        <dbReference type="EMBL" id="CEO94242.1"/>
    </source>
</evidence>
<reference evidence="4 6" key="2">
    <citation type="submission" date="2018-03" db="EMBL/GenBank/DDBJ databases">
        <authorList>
            <person name="Fogelqvist J."/>
        </authorList>
    </citation>
    <scope>NUCLEOTIDE SEQUENCE [LARGE SCALE GENOMIC DNA]</scope>
</reference>
<dbReference type="OMA" id="TNPDHQE"/>
<feature type="transmembrane region" description="Helical" evidence="2">
    <location>
        <begin position="1068"/>
        <end position="1088"/>
    </location>
</feature>
<protein>
    <recommendedName>
        <fullName evidence="7">Transmembrane protein</fullName>
    </recommendedName>
</protein>
<name>A0A0G4IGP9_PLABS</name>
<feature type="compositionally biased region" description="Low complexity" evidence="1">
    <location>
        <begin position="8"/>
        <end position="29"/>
    </location>
</feature>
<feature type="compositionally biased region" description="Basic and acidic residues" evidence="1">
    <location>
        <begin position="842"/>
        <end position="853"/>
    </location>
</feature>
<geneLocation type="mitochondrion" evidence="4"/>
<feature type="compositionally biased region" description="Basic and acidic residues" evidence="1">
    <location>
        <begin position="449"/>
        <end position="459"/>
    </location>
</feature>
<dbReference type="STRING" id="37360.A0A0G4IGP9"/>
<evidence type="ECO:0008006" key="7">
    <source>
        <dbReference type="Google" id="ProtNLM"/>
    </source>
</evidence>
<evidence type="ECO:0000313" key="4">
    <source>
        <dbReference type="EMBL" id="SPQ96605.1"/>
    </source>
</evidence>
<evidence type="ECO:0000256" key="2">
    <source>
        <dbReference type="SAM" id="Phobius"/>
    </source>
</evidence>
<proteinExistence type="predicted"/>
<evidence type="ECO:0000313" key="5">
    <source>
        <dbReference type="Proteomes" id="UP000039324"/>
    </source>
</evidence>
<feature type="region of interest" description="Disordered" evidence="1">
    <location>
        <begin position="1"/>
        <end position="95"/>
    </location>
</feature>
<feature type="compositionally biased region" description="Basic and acidic residues" evidence="1">
    <location>
        <begin position="645"/>
        <end position="658"/>
    </location>
</feature>
<feature type="region of interest" description="Disordered" evidence="1">
    <location>
        <begin position="324"/>
        <end position="357"/>
    </location>
</feature>
<evidence type="ECO:0000313" key="6">
    <source>
        <dbReference type="Proteomes" id="UP000290189"/>
    </source>
</evidence>
<evidence type="ECO:0000256" key="1">
    <source>
        <dbReference type="SAM" id="MobiDB-lite"/>
    </source>
</evidence>
<keyword evidence="2" id="KW-0472">Membrane</keyword>